<feature type="non-terminal residue" evidence="1">
    <location>
        <position position="1"/>
    </location>
</feature>
<sequence>RTFNEEIKPLLTKFPFIALDECSFYPNLDPRFGYSLKGSRAGGANWRVFYDFLEEMNPIGDKRNILLMDNARIHTAPNKRMEVKLPTVEEQMEKRDIEIKFIAAYAPMLNPH</sequence>
<gene>
    <name evidence="1" type="ORF">RPERSI_LOCUS3750</name>
</gene>
<evidence type="ECO:0000313" key="1">
    <source>
        <dbReference type="EMBL" id="CAG8545891.1"/>
    </source>
</evidence>
<accession>A0ACA9LTV6</accession>
<organism evidence="1 2">
    <name type="scientific">Racocetra persica</name>
    <dbReference type="NCBI Taxonomy" id="160502"/>
    <lineage>
        <taxon>Eukaryota</taxon>
        <taxon>Fungi</taxon>
        <taxon>Fungi incertae sedis</taxon>
        <taxon>Mucoromycota</taxon>
        <taxon>Glomeromycotina</taxon>
        <taxon>Glomeromycetes</taxon>
        <taxon>Diversisporales</taxon>
        <taxon>Gigasporaceae</taxon>
        <taxon>Racocetra</taxon>
    </lineage>
</organism>
<proteinExistence type="predicted"/>
<evidence type="ECO:0000313" key="2">
    <source>
        <dbReference type="Proteomes" id="UP000789920"/>
    </source>
</evidence>
<comment type="caution">
    <text evidence="1">The sequence shown here is derived from an EMBL/GenBank/DDBJ whole genome shotgun (WGS) entry which is preliminary data.</text>
</comment>
<keyword evidence="2" id="KW-1185">Reference proteome</keyword>
<reference evidence="1" key="1">
    <citation type="submission" date="2021-06" db="EMBL/GenBank/DDBJ databases">
        <authorList>
            <person name="Kallberg Y."/>
            <person name="Tangrot J."/>
            <person name="Rosling A."/>
        </authorList>
    </citation>
    <scope>NUCLEOTIDE SEQUENCE</scope>
    <source>
        <strain evidence="1">MA461A</strain>
    </source>
</reference>
<dbReference type="EMBL" id="CAJVQC010004842">
    <property type="protein sequence ID" value="CAG8545891.1"/>
    <property type="molecule type" value="Genomic_DNA"/>
</dbReference>
<protein>
    <submittedName>
        <fullName evidence="1">4619_t:CDS:1</fullName>
    </submittedName>
</protein>
<dbReference type="Proteomes" id="UP000789920">
    <property type="component" value="Unassembled WGS sequence"/>
</dbReference>
<name>A0ACA9LTV6_9GLOM</name>